<comment type="caution">
    <text evidence="1">The sequence shown here is derived from an EMBL/GenBank/DDBJ whole genome shotgun (WGS) entry which is preliminary data.</text>
</comment>
<accession>A0AAV6UW08</accession>
<dbReference type="EMBL" id="JAFNEN010000272">
    <property type="protein sequence ID" value="KAG8187456.1"/>
    <property type="molecule type" value="Genomic_DNA"/>
</dbReference>
<name>A0AAV6UW08_9ARAC</name>
<dbReference type="AlphaFoldDB" id="A0AAV6UW08"/>
<sequence length="87" mass="10335">MNLKHMENGENPMSVKRSWLVWNNFRKVQMFQTADDLPKKSVKCYWKMSNKKMKLLQETPAPIKSGRALEASFKLYREAWVNSDHEC</sequence>
<protein>
    <submittedName>
        <fullName evidence="1">Uncharacterized protein</fullName>
    </submittedName>
</protein>
<dbReference type="Proteomes" id="UP000827092">
    <property type="component" value="Unassembled WGS sequence"/>
</dbReference>
<evidence type="ECO:0000313" key="1">
    <source>
        <dbReference type="EMBL" id="KAG8187456.1"/>
    </source>
</evidence>
<reference evidence="1 2" key="1">
    <citation type="journal article" date="2022" name="Nat. Ecol. Evol.">
        <title>A masculinizing supergene underlies an exaggerated male reproductive morph in a spider.</title>
        <authorList>
            <person name="Hendrickx F."/>
            <person name="De Corte Z."/>
            <person name="Sonet G."/>
            <person name="Van Belleghem S.M."/>
            <person name="Kostlbacher S."/>
            <person name="Vangestel C."/>
        </authorList>
    </citation>
    <scope>NUCLEOTIDE SEQUENCE [LARGE SCALE GENOMIC DNA]</scope>
    <source>
        <strain evidence="1">W744_W776</strain>
    </source>
</reference>
<evidence type="ECO:0000313" key="2">
    <source>
        <dbReference type="Proteomes" id="UP000827092"/>
    </source>
</evidence>
<proteinExistence type="predicted"/>
<organism evidence="1 2">
    <name type="scientific">Oedothorax gibbosus</name>
    <dbReference type="NCBI Taxonomy" id="931172"/>
    <lineage>
        <taxon>Eukaryota</taxon>
        <taxon>Metazoa</taxon>
        <taxon>Ecdysozoa</taxon>
        <taxon>Arthropoda</taxon>
        <taxon>Chelicerata</taxon>
        <taxon>Arachnida</taxon>
        <taxon>Araneae</taxon>
        <taxon>Araneomorphae</taxon>
        <taxon>Entelegynae</taxon>
        <taxon>Araneoidea</taxon>
        <taxon>Linyphiidae</taxon>
        <taxon>Erigoninae</taxon>
        <taxon>Oedothorax</taxon>
    </lineage>
</organism>
<keyword evidence="2" id="KW-1185">Reference proteome</keyword>
<gene>
    <name evidence="1" type="ORF">JTE90_009527</name>
</gene>